<keyword evidence="1" id="KW-0812">Transmembrane</keyword>
<name>Q2SJX6_HAHCH</name>
<dbReference type="AlphaFoldDB" id="Q2SJX6"/>
<gene>
    <name evidence="2" type="ordered locus">HCH_02221</name>
</gene>
<sequence>MANPLHNPTKDHVITDQLSWRCIMYIDETIIAGLLVVGMTIAFFGGVYVVLKKENDKHRKHH</sequence>
<dbReference type="NCBIfam" id="NF041600">
    <property type="entry name" value="cyt_ox_CcoM"/>
    <property type="match status" value="1"/>
</dbReference>
<dbReference type="InterPro" id="IPR048085">
    <property type="entry name" value="Cyt_ox_CcoM-like"/>
</dbReference>
<dbReference type="EMBL" id="CP000155">
    <property type="protein sequence ID" value="ABC29048.1"/>
    <property type="molecule type" value="Genomic_DNA"/>
</dbReference>
<proteinExistence type="predicted"/>
<keyword evidence="1" id="KW-1133">Transmembrane helix</keyword>
<evidence type="ECO:0000256" key="1">
    <source>
        <dbReference type="SAM" id="Phobius"/>
    </source>
</evidence>
<reference evidence="2 3" key="1">
    <citation type="journal article" date="2005" name="Nucleic Acids Res.">
        <title>Genomic blueprint of Hahella chejuensis, a marine microbe producing an algicidal agent.</title>
        <authorList>
            <person name="Jeong H."/>
            <person name="Yim J.H."/>
            <person name="Lee C."/>
            <person name="Choi S.-H."/>
            <person name="Park Y.K."/>
            <person name="Yoon S.H."/>
            <person name="Hur C.-G."/>
            <person name="Kang H.-Y."/>
            <person name="Kim D."/>
            <person name="Lee H.H."/>
            <person name="Park K.H."/>
            <person name="Park S.-H."/>
            <person name="Park H.-S."/>
            <person name="Lee H.K."/>
            <person name="Oh T.K."/>
            <person name="Kim J.F."/>
        </authorList>
    </citation>
    <scope>NUCLEOTIDE SEQUENCE [LARGE SCALE GENOMIC DNA]</scope>
    <source>
        <strain evidence="2 3">KCTC 2396</strain>
    </source>
</reference>
<dbReference type="HOGENOM" id="CLU_2897922_0_0_6"/>
<evidence type="ECO:0000313" key="2">
    <source>
        <dbReference type="EMBL" id="ABC29048.1"/>
    </source>
</evidence>
<organism evidence="2 3">
    <name type="scientific">Hahella chejuensis (strain KCTC 2396)</name>
    <dbReference type="NCBI Taxonomy" id="349521"/>
    <lineage>
        <taxon>Bacteria</taxon>
        <taxon>Pseudomonadati</taxon>
        <taxon>Pseudomonadota</taxon>
        <taxon>Gammaproteobacteria</taxon>
        <taxon>Oceanospirillales</taxon>
        <taxon>Hahellaceae</taxon>
        <taxon>Hahella</taxon>
    </lineage>
</organism>
<keyword evidence="1" id="KW-0472">Membrane</keyword>
<evidence type="ECO:0000313" key="3">
    <source>
        <dbReference type="Proteomes" id="UP000000238"/>
    </source>
</evidence>
<dbReference type="KEGG" id="hch:HCH_02221"/>
<protein>
    <submittedName>
        <fullName evidence="2">Uncharacterized protein</fullName>
    </submittedName>
</protein>
<feature type="transmembrane region" description="Helical" evidence="1">
    <location>
        <begin position="30"/>
        <end position="51"/>
    </location>
</feature>
<accession>Q2SJX6</accession>
<dbReference type="Proteomes" id="UP000000238">
    <property type="component" value="Chromosome"/>
</dbReference>
<keyword evidence="3" id="KW-1185">Reference proteome</keyword>